<gene>
    <name evidence="3" type="ORF">AKO1_007691</name>
</gene>
<evidence type="ECO:0000313" key="4">
    <source>
        <dbReference type="Proteomes" id="UP001431209"/>
    </source>
</evidence>
<reference evidence="3 4" key="1">
    <citation type="submission" date="2024-03" db="EMBL/GenBank/DDBJ databases">
        <title>The Acrasis kona genome and developmental transcriptomes reveal deep origins of eukaryotic multicellular pathways.</title>
        <authorList>
            <person name="Sheikh S."/>
            <person name="Fu C.-J."/>
            <person name="Brown M.W."/>
            <person name="Baldauf S.L."/>
        </authorList>
    </citation>
    <scope>NUCLEOTIDE SEQUENCE [LARGE SCALE GENOMIC DNA]</scope>
    <source>
        <strain evidence="3 4">ATCC MYA-3509</strain>
    </source>
</reference>
<evidence type="ECO:0000256" key="2">
    <source>
        <dbReference type="SAM" id="SignalP"/>
    </source>
</evidence>
<evidence type="ECO:0000256" key="1">
    <source>
        <dbReference type="SAM" id="MobiDB-lite"/>
    </source>
</evidence>
<feature type="region of interest" description="Disordered" evidence="1">
    <location>
        <begin position="55"/>
        <end position="90"/>
    </location>
</feature>
<dbReference type="EMBL" id="JAOPGA020000556">
    <property type="protein sequence ID" value="KAL0479432.1"/>
    <property type="molecule type" value="Genomic_DNA"/>
</dbReference>
<feature type="chain" id="PRO_5043744337" evidence="2">
    <location>
        <begin position="24"/>
        <end position="165"/>
    </location>
</feature>
<keyword evidence="2" id="KW-0732">Signal</keyword>
<dbReference type="AlphaFoldDB" id="A0AAW2YQ20"/>
<accession>A0AAW2YQ20</accession>
<feature type="compositionally biased region" description="Basic residues" evidence="1">
    <location>
        <begin position="156"/>
        <end position="165"/>
    </location>
</feature>
<sequence length="165" mass="18904">MKNLSALVFTLAVLLALCSLSSATGFGLGSKTNKKKDEGGPIRKIAEKRAEAVDVFANQRMKEGRSKSQARPNTRESSRDQTKDRLPAYEGYEQRIAREARELEHTNRVNTANQLYKFDRLRAEYEEGQRQDKEQEEQLEQKRYSSSKLVNEVKVNKHSVKNSLK</sequence>
<organism evidence="3 4">
    <name type="scientific">Acrasis kona</name>
    <dbReference type="NCBI Taxonomy" id="1008807"/>
    <lineage>
        <taxon>Eukaryota</taxon>
        <taxon>Discoba</taxon>
        <taxon>Heterolobosea</taxon>
        <taxon>Tetramitia</taxon>
        <taxon>Eutetramitia</taxon>
        <taxon>Acrasidae</taxon>
        <taxon>Acrasis</taxon>
    </lineage>
</organism>
<comment type="caution">
    <text evidence="3">The sequence shown here is derived from an EMBL/GenBank/DDBJ whole genome shotgun (WGS) entry which is preliminary data.</text>
</comment>
<protein>
    <submittedName>
        <fullName evidence="3">Uncharacterized protein</fullName>
    </submittedName>
</protein>
<dbReference type="Proteomes" id="UP001431209">
    <property type="component" value="Unassembled WGS sequence"/>
</dbReference>
<name>A0AAW2YQ20_9EUKA</name>
<proteinExistence type="predicted"/>
<evidence type="ECO:0000313" key="3">
    <source>
        <dbReference type="EMBL" id="KAL0479432.1"/>
    </source>
</evidence>
<keyword evidence="4" id="KW-1185">Reference proteome</keyword>
<feature type="compositionally biased region" description="Basic and acidic residues" evidence="1">
    <location>
        <begin position="73"/>
        <end position="90"/>
    </location>
</feature>
<feature type="signal peptide" evidence="2">
    <location>
        <begin position="1"/>
        <end position="23"/>
    </location>
</feature>
<feature type="region of interest" description="Disordered" evidence="1">
    <location>
        <begin position="126"/>
        <end position="165"/>
    </location>
</feature>